<gene>
    <name evidence="4" type="ORF">Rsub_07148</name>
</gene>
<dbReference type="PANTHER" id="PTHR11615">
    <property type="entry name" value="NITRATE, FORMATE, IRON DEHYDROGENASE"/>
    <property type="match status" value="1"/>
</dbReference>
<feature type="domain" description="Iron hydrogenase small subunit" evidence="3">
    <location>
        <begin position="413"/>
        <end position="472"/>
    </location>
</feature>
<feature type="region of interest" description="Disordered" evidence="2">
    <location>
        <begin position="28"/>
        <end position="64"/>
    </location>
</feature>
<dbReference type="AlphaFoldDB" id="A0A2V0P2R4"/>
<dbReference type="Gene3D" id="3.40.950.10">
    <property type="entry name" value="Fe-only Hydrogenase (Larger Subunit), Chain L, domain 3"/>
    <property type="match status" value="1"/>
</dbReference>
<dbReference type="Pfam" id="PF02906">
    <property type="entry name" value="Fe_hyd_lg_C"/>
    <property type="match status" value="1"/>
</dbReference>
<dbReference type="Proteomes" id="UP000247498">
    <property type="component" value="Unassembled WGS sequence"/>
</dbReference>
<proteinExistence type="inferred from homology"/>
<dbReference type="InterPro" id="IPR004108">
    <property type="entry name" value="Fe_hydrogenase_lsu_C"/>
</dbReference>
<dbReference type="SMR" id="A0A2V0P2R4"/>
<organism evidence="4 5">
    <name type="scientific">Raphidocelis subcapitata</name>
    <dbReference type="NCBI Taxonomy" id="307507"/>
    <lineage>
        <taxon>Eukaryota</taxon>
        <taxon>Viridiplantae</taxon>
        <taxon>Chlorophyta</taxon>
        <taxon>core chlorophytes</taxon>
        <taxon>Chlorophyceae</taxon>
        <taxon>CS clade</taxon>
        <taxon>Sphaeropleales</taxon>
        <taxon>Selenastraceae</taxon>
        <taxon>Raphidocelis</taxon>
    </lineage>
</organism>
<dbReference type="InterPro" id="IPR050340">
    <property type="entry name" value="Cytosolic_Fe-S_CAF"/>
</dbReference>
<dbReference type="InterPro" id="IPR009016">
    <property type="entry name" value="Fe_hydrogenase"/>
</dbReference>
<name>A0A2V0P2R4_9CHLO</name>
<dbReference type="Gene3D" id="4.10.260.20">
    <property type="entry name" value="Iron hydrogenase, small subunit"/>
    <property type="match status" value="1"/>
</dbReference>
<dbReference type="EMBL" id="BDRX01000048">
    <property type="protein sequence ID" value="GBF94161.1"/>
    <property type="molecule type" value="Genomic_DNA"/>
</dbReference>
<dbReference type="Gene3D" id="3.40.50.1780">
    <property type="match status" value="1"/>
</dbReference>
<dbReference type="OrthoDB" id="10253113at2759"/>
<comment type="caution">
    <text evidence="4">The sequence shown here is derived from an EMBL/GenBank/DDBJ whole genome shotgun (WGS) entry which is preliminary data.</text>
</comment>
<sequence>MRLHAGPAVCAHQRSGFATRAVVRPSTVAPARAPVARRAPRRIAATPPGGAAPAAPAPAAGANKAAGAAPHWQLALNELENKQPGKVVVVQTAPAVRVAIAETMGLAPGDVTAGQMVTGLKKLGFDYVFDTLFAADMTIMEEGTELLHRLEAKAAESAGKPVPAEDGHAASTILPMFTSCCPGWVAMVEKSNPELIPFLSTCKSPQMMMGAILKNYFAASAGVQPEGVVSCSVMPCVRKQGEADRDWFATEAGPGAVRDVDHVITTAELGKIFQERGINLKELPETEYDNPIGAGSGGAVLFGTTGGVMEAALRTVYELVSGEPMGRITYEEVRGLEGIKAATVTIPTSEGSPFKALESAPGAGVTLRVAVANGLGNAKKVIKGVSDGTMQYDFIEVMACPGGCIGGGGQPRSTDKLILSKRQAAMYQLDERTTIRRSHENPAVQELYKNWLEKPNSHLAHEKLHTHYVPGGVGGDDK</sequence>
<dbReference type="InParanoid" id="A0A2V0P2R4"/>
<evidence type="ECO:0000259" key="3">
    <source>
        <dbReference type="SMART" id="SM00902"/>
    </source>
</evidence>
<evidence type="ECO:0000313" key="5">
    <source>
        <dbReference type="Proteomes" id="UP000247498"/>
    </source>
</evidence>
<evidence type="ECO:0000256" key="1">
    <source>
        <dbReference type="ARBA" id="ARBA00006596"/>
    </source>
</evidence>
<evidence type="ECO:0000313" key="4">
    <source>
        <dbReference type="EMBL" id="GBF94161.1"/>
    </source>
</evidence>
<comment type="similarity">
    <text evidence="1">Belongs to the NARF family.</text>
</comment>
<dbReference type="InterPro" id="IPR036991">
    <property type="entry name" value="Fe_hydrogenase_ssu_sf"/>
</dbReference>
<evidence type="ECO:0000256" key="2">
    <source>
        <dbReference type="SAM" id="MobiDB-lite"/>
    </source>
</evidence>
<reference evidence="4 5" key="1">
    <citation type="journal article" date="2018" name="Sci. Rep.">
        <title>Raphidocelis subcapitata (=Pseudokirchneriella subcapitata) provides an insight into genome evolution and environmental adaptations in the Sphaeropleales.</title>
        <authorList>
            <person name="Suzuki S."/>
            <person name="Yamaguchi H."/>
            <person name="Nakajima N."/>
            <person name="Kawachi M."/>
        </authorList>
    </citation>
    <scope>NUCLEOTIDE SEQUENCE [LARGE SCALE GENOMIC DNA]</scope>
    <source>
        <strain evidence="4 5">NIES-35</strain>
    </source>
</reference>
<dbReference type="Pfam" id="PF02256">
    <property type="entry name" value="Fe_hyd_SSU"/>
    <property type="match status" value="1"/>
</dbReference>
<dbReference type="InterPro" id="IPR003149">
    <property type="entry name" value="Fe_hydrogenase_ssu"/>
</dbReference>
<protein>
    <submittedName>
        <fullName evidence="4">Iron hydrogenase</fullName>
    </submittedName>
</protein>
<dbReference type="SMART" id="SM00902">
    <property type="entry name" value="Fe_hyd_SSU"/>
    <property type="match status" value="1"/>
</dbReference>
<dbReference type="STRING" id="307507.A0A2V0P2R4"/>
<keyword evidence="5" id="KW-1185">Reference proteome</keyword>
<dbReference type="SUPFAM" id="SSF53920">
    <property type="entry name" value="Fe-only hydrogenase"/>
    <property type="match status" value="1"/>
</dbReference>
<accession>A0A2V0P2R4</accession>